<dbReference type="AlphaFoldDB" id="A0A381U9P8"/>
<dbReference type="InterPro" id="IPR000801">
    <property type="entry name" value="Esterase-like"/>
</dbReference>
<evidence type="ECO:0008006" key="3">
    <source>
        <dbReference type="Google" id="ProtNLM"/>
    </source>
</evidence>
<protein>
    <recommendedName>
        <fullName evidence="3">Esterase</fullName>
    </recommendedName>
</protein>
<dbReference type="InterPro" id="IPR050583">
    <property type="entry name" value="Mycobacterial_A85_antigen"/>
</dbReference>
<dbReference type="PANTHER" id="PTHR48098">
    <property type="entry name" value="ENTEROCHELIN ESTERASE-RELATED"/>
    <property type="match status" value="1"/>
</dbReference>
<dbReference type="EMBL" id="UINC01005875">
    <property type="protein sequence ID" value="SVA24107.1"/>
    <property type="molecule type" value="Genomic_DNA"/>
</dbReference>
<dbReference type="Gene3D" id="3.40.50.1820">
    <property type="entry name" value="alpha/beta hydrolase"/>
    <property type="match status" value="1"/>
</dbReference>
<feature type="transmembrane region" description="Helical" evidence="1">
    <location>
        <begin position="16"/>
        <end position="38"/>
    </location>
</feature>
<reference evidence="2" key="1">
    <citation type="submission" date="2018-05" db="EMBL/GenBank/DDBJ databases">
        <authorList>
            <person name="Lanie J.A."/>
            <person name="Ng W.-L."/>
            <person name="Kazmierczak K.M."/>
            <person name="Andrzejewski T.M."/>
            <person name="Davidsen T.M."/>
            <person name="Wayne K.J."/>
            <person name="Tettelin H."/>
            <person name="Glass J.I."/>
            <person name="Rusch D."/>
            <person name="Podicherti R."/>
            <person name="Tsui H.-C.T."/>
            <person name="Winkler M.E."/>
        </authorList>
    </citation>
    <scope>NUCLEOTIDE SEQUENCE</scope>
</reference>
<keyword evidence="1" id="KW-1133">Transmembrane helix</keyword>
<accession>A0A381U9P8</accession>
<keyword evidence="1" id="KW-0472">Membrane</keyword>
<dbReference type="Pfam" id="PF00756">
    <property type="entry name" value="Esterase"/>
    <property type="match status" value="1"/>
</dbReference>
<evidence type="ECO:0000313" key="2">
    <source>
        <dbReference type="EMBL" id="SVA24107.1"/>
    </source>
</evidence>
<dbReference type="SUPFAM" id="SSF53474">
    <property type="entry name" value="alpha/beta-Hydrolases"/>
    <property type="match status" value="1"/>
</dbReference>
<sequence length="552" mass="63146">MRAKRPNNPALDSQSFRVAGVVTAIFVAAITALVPLLASGEQRFEVSFPSAVHEEALTGRIYVMISRTAEREPRFQIGRSGVPFFGRDVVNLLPGEPGIIDATDLGTPVASLRDIPAGDYYVQAFVNIYSEFRRADGHVVWMHDDQWEGQHWNRSPGNLYSVVERVRLDPEADAAIALSAENVIPPVVVPPDTEWVRRFKFQSSMLTEFWGRPVHLGATVLLPRDYNRSTINYPVNYIQGHFSLNAPNRFQIGGDLYREWIRDDFPRMILVTFQHPNPYFDDSYAVNSVNVGPYGDAILQELIPEIEKRFRILAEPYARVLSGGSTGGWESLALQIFHPDFFGGTWSYCPDPVTFTDVEGINIYEDVNAFYKQHEWRRVPTANTREINGEIRLTSRQRNHFELVNGTKGRSGEQLDIWSAVFGPIGDDGYFEPLFDKRTGEINSAVAEYWRDNYDLLHYLRQNWAEIGQKLVDKLHIYTGTMDNFYLNNSTRDLELWMKTTENPHYEGFFMYGDGKGHCFSGPVTQAARLREMAQFIMRKKPDGATTPWWRY</sequence>
<name>A0A381U9P8_9ZZZZ</name>
<evidence type="ECO:0000256" key="1">
    <source>
        <dbReference type="SAM" id="Phobius"/>
    </source>
</evidence>
<dbReference type="InterPro" id="IPR029058">
    <property type="entry name" value="AB_hydrolase_fold"/>
</dbReference>
<keyword evidence="1" id="KW-0812">Transmembrane</keyword>
<dbReference type="PANTHER" id="PTHR48098:SF3">
    <property type="entry name" value="IRON(III) ENTEROBACTIN ESTERASE"/>
    <property type="match status" value="1"/>
</dbReference>
<gene>
    <name evidence="2" type="ORF">METZ01_LOCUS76961</name>
</gene>
<proteinExistence type="predicted"/>
<organism evidence="2">
    <name type="scientific">marine metagenome</name>
    <dbReference type="NCBI Taxonomy" id="408172"/>
    <lineage>
        <taxon>unclassified sequences</taxon>
        <taxon>metagenomes</taxon>
        <taxon>ecological metagenomes</taxon>
    </lineage>
</organism>